<evidence type="ECO:0000259" key="3">
    <source>
        <dbReference type="PROSITE" id="PS50977"/>
    </source>
</evidence>
<dbReference type="SUPFAM" id="SSF46689">
    <property type="entry name" value="Homeodomain-like"/>
    <property type="match status" value="1"/>
</dbReference>
<feature type="domain" description="HTH tetR-type" evidence="3">
    <location>
        <begin position="21"/>
        <end position="81"/>
    </location>
</feature>
<dbReference type="InterPro" id="IPR009057">
    <property type="entry name" value="Homeodomain-like_sf"/>
</dbReference>
<evidence type="ECO:0000256" key="1">
    <source>
        <dbReference type="ARBA" id="ARBA00023125"/>
    </source>
</evidence>
<feature type="DNA-binding region" description="H-T-H motif" evidence="2">
    <location>
        <begin position="44"/>
        <end position="63"/>
    </location>
</feature>
<dbReference type="Pfam" id="PF17932">
    <property type="entry name" value="TetR_C_24"/>
    <property type="match status" value="1"/>
</dbReference>
<dbReference type="SUPFAM" id="SSF48498">
    <property type="entry name" value="Tetracyclin repressor-like, C-terminal domain"/>
    <property type="match status" value="1"/>
</dbReference>
<name>A0A365PE56_9ACTN</name>
<dbReference type="InterPro" id="IPR050109">
    <property type="entry name" value="HTH-type_TetR-like_transc_reg"/>
</dbReference>
<keyword evidence="1 2" id="KW-0238">DNA-binding</keyword>
<dbReference type="GO" id="GO:0003700">
    <property type="term" value="F:DNA-binding transcription factor activity"/>
    <property type="evidence" value="ECO:0007669"/>
    <property type="project" value="TreeGrafter"/>
</dbReference>
<reference evidence="4 5" key="1">
    <citation type="submission" date="2018-06" db="EMBL/GenBank/DDBJ databases">
        <title>Whole genome sequencing of four bacterial strains from South Shetland trench revealing bio-synthetic gene clusters.</title>
        <authorList>
            <person name="Abdel-Mageed W.M."/>
            <person name="Lehri B."/>
            <person name="Jarmusch S.A."/>
            <person name="Miranda K."/>
            <person name="Goodfellow M."/>
            <person name="Jaspars M."/>
            <person name="Karlyshev A.V."/>
        </authorList>
    </citation>
    <scope>NUCLEOTIDE SEQUENCE [LARGE SCALE GENOMIC DNA]</scope>
    <source>
        <strain evidence="4 5">SST1</strain>
    </source>
</reference>
<proteinExistence type="predicted"/>
<protein>
    <submittedName>
        <fullName evidence="4">TetR family transcriptional regulator</fullName>
    </submittedName>
</protein>
<evidence type="ECO:0000256" key="2">
    <source>
        <dbReference type="PROSITE-ProRule" id="PRU00335"/>
    </source>
</evidence>
<evidence type="ECO:0000313" key="4">
    <source>
        <dbReference type="EMBL" id="RBA40468.1"/>
    </source>
</evidence>
<organism evidence="4 5">
    <name type="scientific">Dietzia maris</name>
    <dbReference type="NCBI Taxonomy" id="37915"/>
    <lineage>
        <taxon>Bacteria</taxon>
        <taxon>Bacillati</taxon>
        <taxon>Actinomycetota</taxon>
        <taxon>Actinomycetes</taxon>
        <taxon>Mycobacteriales</taxon>
        <taxon>Dietziaceae</taxon>
        <taxon>Dietzia</taxon>
    </lineage>
</organism>
<dbReference type="Proteomes" id="UP000252187">
    <property type="component" value="Unassembled WGS sequence"/>
</dbReference>
<dbReference type="AlphaFoldDB" id="A0A365PE56"/>
<sequence length="211" mass="22958">MSEETATLEAASLAQWREFGTDELSPPLRAALQVFARHGYHGASIRSIAEAAGLSVPGLYHHYRSKQAILAAVVDQAMAEMLTHTQAAADDAGDRTVTRFENIVECLARFHMARRDHAFVASTEMRSMDPDVRARHIAQRDAQQKMLEDAIRAGVDSGEFSCAHPEDAARAIASLCVSIASWYRPDGPLSADDVVARHLEFARGMVGAARG</sequence>
<dbReference type="Gene3D" id="1.10.357.10">
    <property type="entry name" value="Tetracycline Repressor, domain 2"/>
    <property type="match status" value="1"/>
</dbReference>
<accession>A0A365PE56</accession>
<dbReference type="InterPro" id="IPR041490">
    <property type="entry name" value="KstR2_TetR_C"/>
</dbReference>
<dbReference type="InterPro" id="IPR036271">
    <property type="entry name" value="Tet_transcr_reg_TetR-rel_C_sf"/>
</dbReference>
<dbReference type="PANTHER" id="PTHR30055">
    <property type="entry name" value="HTH-TYPE TRANSCRIPTIONAL REGULATOR RUTR"/>
    <property type="match status" value="1"/>
</dbReference>
<gene>
    <name evidence="4" type="ORF">DQ226_01080</name>
</gene>
<dbReference type="EMBL" id="QNTT01000002">
    <property type="protein sequence ID" value="RBA40468.1"/>
    <property type="molecule type" value="Genomic_DNA"/>
</dbReference>
<dbReference type="GO" id="GO:0000976">
    <property type="term" value="F:transcription cis-regulatory region binding"/>
    <property type="evidence" value="ECO:0007669"/>
    <property type="project" value="TreeGrafter"/>
</dbReference>
<comment type="caution">
    <text evidence="4">The sequence shown here is derived from an EMBL/GenBank/DDBJ whole genome shotgun (WGS) entry which is preliminary data.</text>
</comment>
<evidence type="ECO:0000313" key="5">
    <source>
        <dbReference type="Proteomes" id="UP000252187"/>
    </source>
</evidence>
<dbReference type="PANTHER" id="PTHR30055:SF237">
    <property type="entry name" value="TRANSCRIPTIONAL REPRESSOR MCE3R"/>
    <property type="match status" value="1"/>
</dbReference>
<dbReference type="PRINTS" id="PR00455">
    <property type="entry name" value="HTHTETR"/>
</dbReference>
<dbReference type="InterPro" id="IPR001647">
    <property type="entry name" value="HTH_TetR"/>
</dbReference>
<dbReference type="Pfam" id="PF00440">
    <property type="entry name" value="TetR_N"/>
    <property type="match status" value="1"/>
</dbReference>
<dbReference type="PROSITE" id="PS50977">
    <property type="entry name" value="HTH_TETR_2"/>
    <property type="match status" value="1"/>
</dbReference>